<accession>F7VDP8</accession>
<gene>
    <name evidence="2" type="ORF">ATPR_1497</name>
</gene>
<evidence type="ECO:0000313" key="3">
    <source>
        <dbReference type="Proteomes" id="UP000004319"/>
    </source>
</evidence>
<dbReference type="AlphaFoldDB" id="F7VDP8"/>
<proteinExistence type="predicted"/>
<protein>
    <submittedName>
        <fullName evidence="2">Uncharacterized protein</fullName>
    </submittedName>
</protein>
<dbReference type="Proteomes" id="UP000004319">
    <property type="component" value="Unassembled WGS sequence"/>
</dbReference>
<evidence type="ECO:0000256" key="1">
    <source>
        <dbReference type="SAM" id="MobiDB-lite"/>
    </source>
</evidence>
<sequence length="57" mass="6384">MLTYPPEWASSGPQNILEPVHRFIEQKAAVGSSRLRTFTRSGVARQESRRNPDEAGT</sequence>
<feature type="compositionally biased region" description="Basic and acidic residues" evidence="1">
    <location>
        <begin position="46"/>
        <end position="57"/>
    </location>
</feature>
<evidence type="ECO:0000313" key="2">
    <source>
        <dbReference type="EMBL" id="GAA08493.1"/>
    </source>
</evidence>
<feature type="region of interest" description="Disordered" evidence="1">
    <location>
        <begin position="35"/>
        <end position="57"/>
    </location>
</feature>
<reference evidence="2 3" key="1">
    <citation type="journal article" date="2011" name="Biochem. Biophys. Res. Commun.">
        <title>Increased number of Arginine-based salt bridges contributes to the thermotolerance of thermotolerant acetic acid bacteria, Acetobacter tropicalis SKU1100.</title>
        <authorList>
            <person name="Matsutani M."/>
            <person name="Hirakawa H."/>
            <person name="Nishikura M."/>
            <person name="Soemphol W."/>
            <person name="Ali I.A.I."/>
            <person name="Yakushi T."/>
            <person name="Matsushita K."/>
        </authorList>
    </citation>
    <scope>NUCLEOTIDE SEQUENCE [LARGE SCALE GENOMIC DNA]</scope>
    <source>
        <strain evidence="2 3">NBRC 101654</strain>
    </source>
</reference>
<comment type="caution">
    <text evidence="2">The sequence shown here is derived from an EMBL/GenBank/DDBJ whole genome shotgun (WGS) entry which is preliminary data.</text>
</comment>
<organism evidence="2 3">
    <name type="scientific">Acetobacter tropicalis NBRC 101654</name>
    <dbReference type="NCBI Taxonomy" id="749388"/>
    <lineage>
        <taxon>Bacteria</taxon>
        <taxon>Pseudomonadati</taxon>
        <taxon>Pseudomonadota</taxon>
        <taxon>Alphaproteobacteria</taxon>
        <taxon>Acetobacterales</taxon>
        <taxon>Acetobacteraceae</taxon>
        <taxon>Acetobacter</taxon>
    </lineage>
</organism>
<name>F7VDP8_9PROT</name>
<dbReference type="EMBL" id="BABS01000036">
    <property type="protein sequence ID" value="GAA08493.1"/>
    <property type="molecule type" value="Genomic_DNA"/>
</dbReference>